<name>A0ABX5WMP6_9GAMM</name>
<gene>
    <name evidence="2" type="ORF">FGA12_12310</name>
</gene>
<protein>
    <submittedName>
        <fullName evidence="2">GNAT family N-acetyltransferase</fullName>
    </submittedName>
</protein>
<dbReference type="RefSeq" id="WP_033540596.1">
    <property type="nucleotide sequence ID" value="NZ_CP041153.1"/>
</dbReference>
<evidence type="ECO:0000313" key="2">
    <source>
        <dbReference type="EMBL" id="QDF75863.1"/>
    </source>
</evidence>
<evidence type="ECO:0000313" key="3">
    <source>
        <dbReference type="Proteomes" id="UP000318758"/>
    </source>
</evidence>
<dbReference type="Pfam" id="PF13527">
    <property type="entry name" value="Acetyltransf_9"/>
    <property type="match status" value="1"/>
</dbReference>
<dbReference type="SUPFAM" id="SSF55729">
    <property type="entry name" value="Acyl-CoA N-acyltransferases (Nat)"/>
    <property type="match status" value="1"/>
</dbReference>
<dbReference type="InterPro" id="IPR000182">
    <property type="entry name" value="GNAT_dom"/>
</dbReference>
<dbReference type="Proteomes" id="UP000318758">
    <property type="component" value="Chromosome"/>
</dbReference>
<feature type="domain" description="N-acetyltransferase" evidence="1">
    <location>
        <begin position="6"/>
        <end position="156"/>
    </location>
</feature>
<dbReference type="CDD" id="cd04301">
    <property type="entry name" value="NAT_SF"/>
    <property type="match status" value="1"/>
</dbReference>
<accession>A0ABX5WMP6</accession>
<sequence>MTYIVKKIDVFDEDMIADVLSVLNTSFIGDFNFTAEWFRWKHIDSYYGQSLAWGAFYNDHLVGIRLYSKWHSFGQAESYLQAVDTATLPEHQRKGIFALLIKESLKYIDDNKIKVFNFPNKNSYNQYLKYGWKDSTSINWFFSIFWQAIIPKSMLSYSGSSVNSKCKTSLDFIEWRFCKNPSYQYEVFFGEYSVIVFKKVKKILTYYQVVYCDFDDRDIKSLNFFLSKNKIFITRAISSDLGVVEMVKIMSPMILKNGNKGFNFVTRGVEFEPLSVSLADTDFI</sequence>
<reference evidence="2 3" key="1">
    <citation type="submission" date="2019-06" db="EMBL/GenBank/DDBJ databases">
        <title>Complete genome of Shewanella marisflavi ECSMB14101, a mussel settlement-inducing bacterium isolated from East China Sea.</title>
        <authorList>
            <person name="Yang J."/>
            <person name="Liang X."/>
            <person name="Chang R."/>
            <person name="Peng L."/>
        </authorList>
    </citation>
    <scope>NUCLEOTIDE SEQUENCE [LARGE SCALE GENOMIC DNA]</scope>
    <source>
        <strain evidence="2 3">ECSMB14101</strain>
    </source>
</reference>
<dbReference type="InterPro" id="IPR016181">
    <property type="entry name" value="Acyl_CoA_acyltransferase"/>
</dbReference>
<keyword evidence="3" id="KW-1185">Reference proteome</keyword>
<dbReference type="Gene3D" id="3.40.630.30">
    <property type="match status" value="1"/>
</dbReference>
<evidence type="ECO:0000259" key="1">
    <source>
        <dbReference type="PROSITE" id="PS51186"/>
    </source>
</evidence>
<dbReference type="PROSITE" id="PS51186">
    <property type="entry name" value="GNAT"/>
    <property type="match status" value="1"/>
</dbReference>
<organism evidence="2 3">
    <name type="scientific">Shewanella marisflavi</name>
    <dbReference type="NCBI Taxonomy" id="260364"/>
    <lineage>
        <taxon>Bacteria</taxon>
        <taxon>Pseudomonadati</taxon>
        <taxon>Pseudomonadota</taxon>
        <taxon>Gammaproteobacteria</taxon>
        <taxon>Alteromonadales</taxon>
        <taxon>Shewanellaceae</taxon>
        <taxon>Shewanella</taxon>
    </lineage>
</organism>
<dbReference type="EMBL" id="CP041153">
    <property type="protein sequence ID" value="QDF75863.1"/>
    <property type="molecule type" value="Genomic_DNA"/>
</dbReference>
<proteinExistence type="predicted"/>